<sequence length="137" mass="15050">MLCPAALIPKLILQEAWKSKVSCYCPLPDDLQKEFSGRVKGTISLDEISIPRYLGMTATSESHVFVDACKTSYGGCAFVRTVIPPTVKVQLVKAKARVAPIKDMFIPKLELVSCCTGTRLAHSIRLAIDFSDMPITF</sequence>
<dbReference type="Pfam" id="PF05380">
    <property type="entry name" value="Peptidase_A17"/>
    <property type="match status" value="1"/>
</dbReference>
<protein>
    <submittedName>
        <fullName evidence="1">Reverse transcriptase</fullName>
    </submittedName>
</protein>
<evidence type="ECO:0000313" key="1">
    <source>
        <dbReference type="EMBL" id="GIY78877.1"/>
    </source>
</evidence>
<keyword evidence="1" id="KW-0548">Nucleotidyltransferase</keyword>
<dbReference type="InterPro" id="IPR008042">
    <property type="entry name" value="Retrotrans_Pao"/>
</dbReference>
<dbReference type="GO" id="GO:0003964">
    <property type="term" value="F:RNA-directed DNA polymerase activity"/>
    <property type="evidence" value="ECO:0007669"/>
    <property type="project" value="UniProtKB-KW"/>
</dbReference>
<keyword evidence="1" id="KW-0808">Transferase</keyword>
<evidence type="ECO:0000313" key="2">
    <source>
        <dbReference type="Proteomes" id="UP001054837"/>
    </source>
</evidence>
<dbReference type="PANTHER" id="PTHR47331">
    <property type="entry name" value="PHD-TYPE DOMAIN-CONTAINING PROTEIN"/>
    <property type="match status" value="1"/>
</dbReference>
<accession>A0AAV4W810</accession>
<keyword evidence="1" id="KW-0695">RNA-directed DNA polymerase</keyword>
<comment type="caution">
    <text evidence="1">The sequence shown here is derived from an EMBL/GenBank/DDBJ whole genome shotgun (WGS) entry which is preliminary data.</text>
</comment>
<organism evidence="1 2">
    <name type="scientific">Caerostris darwini</name>
    <dbReference type="NCBI Taxonomy" id="1538125"/>
    <lineage>
        <taxon>Eukaryota</taxon>
        <taxon>Metazoa</taxon>
        <taxon>Ecdysozoa</taxon>
        <taxon>Arthropoda</taxon>
        <taxon>Chelicerata</taxon>
        <taxon>Arachnida</taxon>
        <taxon>Araneae</taxon>
        <taxon>Araneomorphae</taxon>
        <taxon>Entelegynae</taxon>
        <taxon>Araneoidea</taxon>
        <taxon>Araneidae</taxon>
        <taxon>Caerostris</taxon>
    </lineage>
</organism>
<name>A0AAV4W810_9ARAC</name>
<gene>
    <name evidence="1" type="ORF">CDAR_475181</name>
</gene>
<dbReference type="AlphaFoldDB" id="A0AAV4W810"/>
<reference evidence="1 2" key="1">
    <citation type="submission" date="2021-06" db="EMBL/GenBank/DDBJ databases">
        <title>Caerostris darwini draft genome.</title>
        <authorList>
            <person name="Kono N."/>
            <person name="Arakawa K."/>
        </authorList>
    </citation>
    <scope>NUCLEOTIDE SEQUENCE [LARGE SCALE GENOMIC DNA]</scope>
</reference>
<keyword evidence="2" id="KW-1185">Reference proteome</keyword>
<dbReference type="EMBL" id="BPLQ01014290">
    <property type="protein sequence ID" value="GIY78877.1"/>
    <property type="molecule type" value="Genomic_DNA"/>
</dbReference>
<dbReference type="PANTHER" id="PTHR47331:SF5">
    <property type="entry name" value="RIBONUCLEASE H"/>
    <property type="match status" value="1"/>
</dbReference>
<dbReference type="Proteomes" id="UP001054837">
    <property type="component" value="Unassembled WGS sequence"/>
</dbReference>
<proteinExistence type="predicted"/>